<comment type="caution">
    <text evidence="1">The sequence shown here is derived from an EMBL/GenBank/DDBJ whole genome shotgun (WGS) entry which is preliminary data.</text>
</comment>
<name>A0ABQ1MIA0_9SPHI</name>
<evidence type="ECO:0000313" key="2">
    <source>
        <dbReference type="Proteomes" id="UP000597338"/>
    </source>
</evidence>
<keyword evidence="2" id="KW-1185">Reference proteome</keyword>
<evidence type="ECO:0000313" key="1">
    <source>
        <dbReference type="EMBL" id="GGC40857.1"/>
    </source>
</evidence>
<dbReference type="Proteomes" id="UP000597338">
    <property type="component" value="Unassembled WGS sequence"/>
</dbReference>
<sequence>MYIPKCDKWMVLDNMDLNPEVIAKSDEFGKVIVNDEIWSIIQQQSDGTK</sequence>
<organism evidence="1 2">
    <name type="scientific">Parapedobacter defluvii</name>
    <dbReference type="NCBI Taxonomy" id="2045106"/>
    <lineage>
        <taxon>Bacteria</taxon>
        <taxon>Pseudomonadati</taxon>
        <taxon>Bacteroidota</taxon>
        <taxon>Sphingobacteriia</taxon>
        <taxon>Sphingobacteriales</taxon>
        <taxon>Sphingobacteriaceae</taxon>
        <taxon>Parapedobacter</taxon>
    </lineage>
</organism>
<proteinExistence type="predicted"/>
<gene>
    <name evidence="1" type="ORF">GCM10011386_36110</name>
</gene>
<protein>
    <submittedName>
        <fullName evidence="1">Uncharacterized protein</fullName>
    </submittedName>
</protein>
<accession>A0ABQ1MIA0</accession>
<dbReference type="EMBL" id="BMIK01000016">
    <property type="protein sequence ID" value="GGC40857.1"/>
    <property type="molecule type" value="Genomic_DNA"/>
</dbReference>
<reference evidence="2" key="1">
    <citation type="journal article" date="2019" name="Int. J. Syst. Evol. Microbiol.">
        <title>The Global Catalogue of Microorganisms (GCM) 10K type strain sequencing project: providing services to taxonomists for standard genome sequencing and annotation.</title>
        <authorList>
            <consortium name="The Broad Institute Genomics Platform"/>
            <consortium name="The Broad Institute Genome Sequencing Center for Infectious Disease"/>
            <person name="Wu L."/>
            <person name="Ma J."/>
        </authorList>
    </citation>
    <scope>NUCLEOTIDE SEQUENCE [LARGE SCALE GENOMIC DNA]</scope>
    <source>
        <strain evidence="2">CGMCC 1.15342</strain>
    </source>
</reference>